<sequence>MKTILSLVLAAVCTAGSYAQTSDAEADAIVNLLHVQKLEIIQKLVPVSGKDSVAFWKIYNEYQAAVKPEAKTRIRLYERTAQVYQHMTAARADSLAQQYFANRMNQEKMLEVYYKKIKTATNGVIAFEFYQAEIYLLTQIRASIMQQIPTYGELQSLAKRN</sequence>
<dbReference type="AlphaFoldDB" id="A0A1M5R6A6"/>
<name>A0A1M5R6A6_9BACT</name>
<dbReference type="GO" id="GO:0006412">
    <property type="term" value="P:translation"/>
    <property type="evidence" value="ECO:0007669"/>
    <property type="project" value="InterPro"/>
</dbReference>
<gene>
    <name evidence="2" type="ORF">SAMN04488109_3203</name>
</gene>
<keyword evidence="1" id="KW-0732">Signal</keyword>
<proteinExistence type="predicted"/>
<dbReference type="InterPro" id="IPR000589">
    <property type="entry name" value="Ribosomal_uS15"/>
</dbReference>
<evidence type="ECO:0000313" key="2">
    <source>
        <dbReference type="EMBL" id="SHH21560.1"/>
    </source>
</evidence>
<dbReference type="EMBL" id="FQWQ01000002">
    <property type="protein sequence ID" value="SHH21560.1"/>
    <property type="molecule type" value="Genomic_DNA"/>
</dbReference>
<dbReference type="PROSITE" id="PS00362">
    <property type="entry name" value="RIBOSOMAL_S15"/>
    <property type="match status" value="1"/>
</dbReference>
<dbReference type="GO" id="GO:0005840">
    <property type="term" value="C:ribosome"/>
    <property type="evidence" value="ECO:0007669"/>
    <property type="project" value="InterPro"/>
</dbReference>
<protein>
    <submittedName>
        <fullName evidence="2">Uncharacterized protein</fullName>
    </submittedName>
</protein>
<feature type="signal peptide" evidence="1">
    <location>
        <begin position="1"/>
        <end position="19"/>
    </location>
</feature>
<dbReference type="Proteomes" id="UP000184212">
    <property type="component" value="Unassembled WGS sequence"/>
</dbReference>
<organism evidence="2 3">
    <name type="scientific">Chryseolinea serpens</name>
    <dbReference type="NCBI Taxonomy" id="947013"/>
    <lineage>
        <taxon>Bacteria</taxon>
        <taxon>Pseudomonadati</taxon>
        <taxon>Bacteroidota</taxon>
        <taxon>Cytophagia</taxon>
        <taxon>Cytophagales</taxon>
        <taxon>Fulvivirgaceae</taxon>
        <taxon>Chryseolinea</taxon>
    </lineage>
</organism>
<dbReference type="OrthoDB" id="667289at2"/>
<dbReference type="GO" id="GO:0003735">
    <property type="term" value="F:structural constituent of ribosome"/>
    <property type="evidence" value="ECO:0007669"/>
    <property type="project" value="InterPro"/>
</dbReference>
<feature type="chain" id="PRO_5013155425" evidence="1">
    <location>
        <begin position="20"/>
        <end position="161"/>
    </location>
</feature>
<dbReference type="RefSeq" id="WP_143164953.1">
    <property type="nucleotide sequence ID" value="NZ_FQWQ01000002.1"/>
</dbReference>
<evidence type="ECO:0000313" key="3">
    <source>
        <dbReference type="Proteomes" id="UP000184212"/>
    </source>
</evidence>
<evidence type="ECO:0000256" key="1">
    <source>
        <dbReference type="SAM" id="SignalP"/>
    </source>
</evidence>
<keyword evidence="3" id="KW-1185">Reference proteome</keyword>
<reference evidence="2 3" key="1">
    <citation type="submission" date="2016-11" db="EMBL/GenBank/DDBJ databases">
        <authorList>
            <person name="Jaros S."/>
            <person name="Januszkiewicz K."/>
            <person name="Wedrychowicz H."/>
        </authorList>
    </citation>
    <scope>NUCLEOTIDE SEQUENCE [LARGE SCALE GENOMIC DNA]</scope>
    <source>
        <strain evidence="2 3">DSM 24574</strain>
    </source>
</reference>
<accession>A0A1M5R6A6</accession>